<dbReference type="PROSITE" id="PS51456">
    <property type="entry name" value="MYOSIN_MOTOR"/>
    <property type="match status" value="1"/>
</dbReference>
<dbReference type="FunFam" id="1.10.10.820:FF:000001">
    <property type="entry name" value="Myosin heavy chain"/>
    <property type="match status" value="1"/>
</dbReference>
<evidence type="ECO:0000313" key="17">
    <source>
        <dbReference type="Ensembl" id="ENSCUSP00005015539.1"/>
    </source>
</evidence>
<dbReference type="SMART" id="SM00242">
    <property type="entry name" value="MYSc"/>
    <property type="match status" value="1"/>
</dbReference>
<evidence type="ECO:0000256" key="5">
    <source>
        <dbReference type="ARBA" id="ARBA00022840"/>
    </source>
</evidence>
<dbReference type="Gene3D" id="1.20.5.190">
    <property type="match status" value="3"/>
</dbReference>
<dbReference type="Pfam" id="PF01843">
    <property type="entry name" value="DIL"/>
    <property type="match status" value="1"/>
</dbReference>
<comment type="similarity">
    <text evidence="1 11">Belongs to the TRAFAC class myosin-kinesin ATPase superfamily. Myosin family.</text>
</comment>
<reference evidence="17" key="3">
    <citation type="submission" date="2025-09" db="UniProtKB">
        <authorList>
            <consortium name="Ensembl"/>
        </authorList>
    </citation>
    <scope>IDENTIFICATION</scope>
</reference>
<dbReference type="SMART" id="SM01132">
    <property type="entry name" value="DIL"/>
    <property type="match status" value="1"/>
</dbReference>
<keyword evidence="10 11" id="KW-0009">Actin-binding</keyword>
<evidence type="ECO:0000259" key="16">
    <source>
        <dbReference type="PROSITE" id="PS51844"/>
    </source>
</evidence>
<keyword evidence="2" id="KW-0597">Phosphoprotein</keyword>
<dbReference type="InterPro" id="IPR000048">
    <property type="entry name" value="IQ_motif_EF-hand-BS"/>
</dbReference>
<keyword evidence="8 11" id="KW-0518">Myosin</keyword>
<keyword evidence="4 11" id="KW-0547">Nucleotide-binding</keyword>
<gene>
    <name evidence="17" type="primary">MYO5B</name>
</gene>
<dbReference type="InterPro" id="IPR036961">
    <property type="entry name" value="Kinesin_motor_dom_sf"/>
</dbReference>
<feature type="coiled-coil region" evidence="12">
    <location>
        <begin position="888"/>
        <end position="1083"/>
    </location>
</feature>
<dbReference type="SUPFAM" id="SSF52540">
    <property type="entry name" value="P-loop containing nucleoside triphosphate hydrolases"/>
    <property type="match status" value="2"/>
</dbReference>
<dbReference type="GO" id="GO:0005516">
    <property type="term" value="F:calmodulin binding"/>
    <property type="evidence" value="ECO:0007669"/>
    <property type="project" value="UniProtKB-KW"/>
</dbReference>
<evidence type="ECO:0000256" key="1">
    <source>
        <dbReference type="ARBA" id="ARBA00008314"/>
    </source>
</evidence>
<evidence type="ECO:0000256" key="12">
    <source>
        <dbReference type="SAM" id="Coils"/>
    </source>
</evidence>
<dbReference type="InterPro" id="IPR058662">
    <property type="entry name" value="Myo5a/b_dom"/>
</dbReference>
<name>A0A8C3UQU7_CATUS</name>
<feature type="domain" description="Myosin motor" evidence="15">
    <location>
        <begin position="79"/>
        <end position="753"/>
    </location>
</feature>
<dbReference type="PROSITE" id="PS51844">
    <property type="entry name" value="SH3_LIKE"/>
    <property type="match status" value="1"/>
</dbReference>
<dbReference type="GO" id="GO:0000146">
    <property type="term" value="F:microfilament motor activity"/>
    <property type="evidence" value="ECO:0007669"/>
    <property type="project" value="TreeGrafter"/>
</dbReference>
<dbReference type="PROSITE" id="PS51126">
    <property type="entry name" value="DILUTE"/>
    <property type="match status" value="1"/>
</dbReference>
<dbReference type="PANTHER" id="PTHR13140">
    <property type="entry name" value="MYOSIN"/>
    <property type="match status" value="1"/>
</dbReference>
<keyword evidence="7 12" id="KW-0175">Coiled coil</keyword>
<dbReference type="Ensembl" id="ENSCUST00005016132.1">
    <property type="protein sequence ID" value="ENSCUSP00005015539.1"/>
    <property type="gene ID" value="ENSCUSG00005008845.1"/>
</dbReference>
<dbReference type="GO" id="GO:0016459">
    <property type="term" value="C:myosin complex"/>
    <property type="evidence" value="ECO:0007669"/>
    <property type="project" value="UniProtKB-KW"/>
</dbReference>
<dbReference type="GO" id="GO:0005737">
    <property type="term" value="C:cytoplasm"/>
    <property type="evidence" value="ECO:0007669"/>
    <property type="project" value="TreeGrafter"/>
</dbReference>
<feature type="binding site" evidence="11">
    <location>
        <begin position="173"/>
        <end position="180"/>
    </location>
    <ligand>
        <name>ATP</name>
        <dbReference type="ChEBI" id="CHEBI:30616"/>
    </ligand>
</feature>
<dbReference type="PROSITE" id="PS50096">
    <property type="entry name" value="IQ"/>
    <property type="match status" value="5"/>
</dbReference>
<evidence type="ECO:0000256" key="8">
    <source>
        <dbReference type="ARBA" id="ARBA00023123"/>
    </source>
</evidence>
<dbReference type="Gene3D" id="1.20.120.720">
    <property type="entry name" value="Myosin VI head, motor domain, U50 subdomain"/>
    <property type="match status" value="1"/>
</dbReference>
<sequence>MYKNLLLFSCKVACQVVAAYTRVWIPDPDEVWRSAEIIKDYKEGDKSLQLKLEDETLYEYPINLQGNELPFLRNPDILVGQNDLTALSYLHEPAVLHNLKVRFLESNHIYTYCGIVLVAINPYEQLPIYEQDVIYAYSGQNMGDMDPHIFAVAEEAYKQMARDEKNQSIIVSGESGAGKTVSAKYAMRFFATVGGSASETNIEAKVLASSPIMEAIGNAKTTRNDNSSRFGKYIQIGFDKEYHIIGANMRTYLLEKSRVVFQAEDERNYHIFYQLCASSSLPEFKELGLTCAEDFFYTSQGGDTSIDGVDDADDFEKTRHAFTLLGKGFMLALSRQADFACVPPSQGEDEHLSSFCSLLGVEQSQMQHWLCHRKLVTTAETYVKSMTLHQVVNARNALAKHIYAQLFSWIVQHVNKALHSTVGQHSFIGVLDIYGFETFEVNSFEQFCINYANEKLQQQFNSHVFKLEQEEYMKEGIPWTLIDFYDNQPCIDLIEAKLGILDLLDEECKVPKGTDQNWVQKLYDRHAASQHFQKPRMSNTSFIVLHFADKVEYQSEGFLEKNRDTVYEEQINILKASKVKMVADLFQEEGAVPAAALRKGTPRIKVRSASPAFKAANKEHRKTVGHQFRNSLQLLMETLNATTPHYVRCIKPNDEKLPFKFDPKRAVQQLRACGVLETIRISAAGFPSRWSYPDFFDRYRVLMNKRDLSKNDKKQICQTLLEDLIKDPDKFQFGRTKIFFRAGQVAYLEKLRADKFRAATIMIQKTVRGWLQRAKYQRLRRATLALQRYARGHLARRLYENLRRTRAAIILQKQYRMVRMRRAFLRVRNATITIQAFARGMFVRRIYRQMLMEHKATILQKFARGWLARVRLRRARAAAVVLQCHWRRLQARRQLKALRIEARSAQHLKKLNIGMENKVVQLQRKVDEQNKENKLLNEQLSMLTSAHSSEVEKLKKELQEYQQSQRGEGNQLLSLQEEMERLRMELERAHGEREVMEDSHGKERDLLRKVRLSACLKENTLLKQEKEELNSRILCQSEDEFARNTVEENIQLKKELEEDRSRYQNLIKEYASLEQRYDRLMDEITIIKVTKLELSLFPCALDLMLEIGMEKAAMDMTLFLKLQKRVRELELERKKLQTQLEKKEQESKKSQARDVFSWILIFHICNWLSLIRQELESENKKLKNELNELRKAIADHATQNNSSNNVQDSYNLLLNQLKSANEELEVRKEEVLILRSQIMKAAQQKETGKNMVKESKTEDWGYLNEDGELGLAYQGLKQVARLLEEQLQNQRREHEEEMEALKNQVDSMQEELEKQQQALLQTLQLSPEVQVELGLQQEITRLTNENLVRGCAENTETGQKQCERKEIGSKTVERRSHKRNMQVAVQRKEKDFQGMLEYYKEDEPLLIRNLITDLKPQAVSATVPCLPAYILFMCIRHADYINDDQKVHSLLTSTINGIKKVLKKHHDDFEMTSFWLANTCRLLHCLKQYSGEEAFMTQNTAKQNEHCLKNFDLTEYRQVLGHLSIQNYQQLINIAEGILQPMIVSAVLENESIQGLSSVKPMGYRKYSSNSGEGDNSYSLDEMIRQLNSFHSIMCDQGLDPEIIQQVFKQLFYMINAVALNNLLLRKDVCSWSTGMQLRFNISQLEEWLRGKNLQQSGAAQTLEPLIQAAQLLQLKKKTSEDAEAICSLCTSLTTQQIVKILNLYTPVNEFEERVTVAFIRNIQVNLKERNDPPQLLLDFKHMFPVLFPFNPSAITMDSIHLPASLNLDFLNKV</sequence>
<evidence type="ECO:0000259" key="14">
    <source>
        <dbReference type="PROSITE" id="PS51126"/>
    </source>
</evidence>
<evidence type="ECO:0000256" key="11">
    <source>
        <dbReference type="PROSITE-ProRule" id="PRU00782"/>
    </source>
</evidence>
<feature type="coiled-coil region" evidence="12">
    <location>
        <begin position="1273"/>
        <end position="1325"/>
    </location>
</feature>
<feature type="coiled-coil region" evidence="12">
    <location>
        <begin position="1119"/>
        <end position="1237"/>
    </location>
</feature>
<dbReference type="CDD" id="cd01380">
    <property type="entry name" value="MYSc_Myo5"/>
    <property type="match status" value="1"/>
</dbReference>
<dbReference type="Pfam" id="PF00612">
    <property type="entry name" value="IQ"/>
    <property type="match status" value="6"/>
</dbReference>
<dbReference type="InterPro" id="IPR004009">
    <property type="entry name" value="SH3_Myosin"/>
</dbReference>
<dbReference type="InterPro" id="IPR027417">
    <property type="entry name" value="P-loop_NTPase"/>
</dbReference>
<evidence type="ECO:0000256" key="7">
    <source>
        <dbReference type="ARBA" id="ARBA00023054"/>
    </source>
</evidence>
<keyword evidence="13" id="KW-0732">Signal</keyword>
<keyword evidence="5 11" id="KW-0067">ATP-binding</keyword>
<evidence type="ECO:0000256" key="9">
    <source>
        <dbReference type="ARBA" id="ARBA00023175"/>
    </source>
</evidence>
<feature type="region of interest" description="Actin-binding" evidence="11">
    <location>
        <begin position="632"/>
        <end position="654"/>
    </location>
</feature>
<evidence type="ECO:0000313" key="18">
    <source>
        <dbReference type="Proteomes" id="UP000694563"/>
    </source>
</evidence>
<dbReference type="Pfam" id="PF25966">
    <property type="entry name" value="Myo5a"/>
    <property type="match status" value="1"/>
</dbReference>
<evidence type="ECO:0008006" key="19">
    <source>
        <dbReference type="Google" id="ProtNLM"/>
    </source>
</evidence>
<evidence type="ECO:0000256" key="10">
    <source>
        <dbReference type="ARBA" id="ARBA00023203"/>
    </source>
</evidence>
<dbReference type="FunFam" id="1.20.5.190:FF:000001">
    <property type="entry name" value="unconventional myosin-Va"/>
    <property type="match status" value="1"/>
</dbReference>
<feature type="signal peptide" evidence="13">
    <location>
        <begin position="1"/>
        <end position="19"/>
    </location>
</feature>
<reference evidence="17" key="1">
    <citation type="submission" date="2020-10" db="EMBL/GenBank/DDBJ databases">
        <title>Catharus ustulatus (Swainson's thrush) genome, bCatUst1, primary haplotype v2.</title>
        <authorList>
            <person name="Delmore K."/>
            <person name="Vafadar M."/>
            <person name="Formenti G."/>
            <person name="Chow W."/>
            <person name="Pelan S."/>
            <person name="Howe K."/>
            <person name="Rhie A."/>
            <person name="Mountcastle J."/>
            <person name="Haase B."/>
            <person name="Fedrigo O."/>
            <person name="Jarvis E.D."/>
        </authorList>
    </citation>
    <scope>NUCLEOTIDE SEQUENCE [LARGE SCALE GENOMIC DNA]</scope>
</reference>
<dbReference type="FunFam" id="3.30.70.1590:FF:000003">
    <property type="entry name" value="Myosin-Va isoform 1"/>
    <property type="match status" value="1"/>
</dbReference>
<keyword evidence="9 11" id="KW-0505">Motor protein</keyword>
<dbReference type="Gene3D" id="1.10.10.820">
    <property type="match status" value="1"/>
</dbReference>
<feature type="domain" description="Myosin N-terminal SH3-like" evidence="16">
    <location>
        <begin position="18"/>
        <end position="70"/>
    </location>
</feature>
<keyword evidence="3" id="KW-0677">Repeat</keyword>
<dbReference type="InterPro" id="IPR037990">
    <property type="entry name" value="Myo5b_CBD"/>
</dbReference>
<accession>A0A8C3UQU7</accession>
<evidence type="ECO:0000256" key="2">
    <source>
        <dbReference type="ARBA" id="ARBA00022553"/>
    </source>
</evidence>
<dbReference type="FunFam" id="1.20.58.530:FF:000002">
    <property type="entry name" value="Class V myosin"/>
    <property type="match status" value="1"/>
</dbReference>
<protein>
    <recommendedName>
        <fullName evidence="19">Myosin VB</fullName>
    </recommendedName>
</protein>
<dbReference type="PANTHER" id="PTHR13140:SF356">
    <property type="entry name" value="UNCONVENTIONAL MYOSIN-VB"/>
    <property type="match status" value="1"/>
</dbReference>
<dbReference type="InterPro" id="IPR001609">
    <property type="entry name" value="Myosin_head_motor_dom-like"/>
</dbReference>
<evidence type="ECO:0000256" key="3">
    <source>
        <dbReference type="ARBA" id="ARBA00022737"/>
    </source>
</evidence>
<dbReference type="Gene3D" id="6.20.240.20">
    <property type="match status" value="1"/>
</dbReference>
<dbReference type="GO" id="GO:0016020">
    <property type="term" value="C:membrane"/>
    <property type="evidence" value="ECO:0007669"/>
    <property type="project" value="TreeGrafter"/>
</dbReference>
<dbReference type="CDD" id="cd15477">
    <property type="entry name" value="Myo5b_CBD"/>
    <property type="match status" value="1"/>
</dbReference>
<dbReference type="Gene3D" id="1.20.58.530">
    <property type="match status" value="1"/>
</dbReference>
<feature type="chain" id="PRO_5034573089" description="Myosin VB" evidence="13">
    <location>
        <begin position="20"/>
        <end position="1774"/>
    </location>
</feature>
<evidence type="ECO:0000256" key="4">
    <source>
        <dbReference type="ARBA" id="ARBA00022741"/>
    </source>
</evidence>
<dbReference type="GO" id="GO:0005524">
    <property type="term" value="F:ATP binding"/>
    <property type="evidence" value="ECO:0007669"/>
    <property type="project" value="UniProtKB-UniRule"/>
</dbReference>
<dbReference type="SMART" id="SM00015">
    <property type="entry name" value="IQ"/>
    <property type="match status" value="6"/>
</dbReference>
<keyword evidence="18" id="KW-1185">Reference proteome</keyword>
<dbReference type="Gene3D" id="3.40.850.10">
    <property type="entry name" value="Kinesin motor domain"/>
    <property type="match status" value="1"/>
</dbReference>
<dbReference type="InterPro" id="IPR036103">
    <property type="entry name" value="MYSc_Myo5"/>
</dbReference>
<evidence type="ECO:0000256" key="13">
    <source>
        <dbReference type="SAM" id="SignalP"/>
    </source>
</evidence>
<dbReference type="GO" id="GO:0051015">
    <property type="term" value="F:actin filament binding"/>
    <property type="evidence" value="ECO:0007669"/>
    <property type="project" value="TreeGrafter"/>
</dbReference>
<dbReference type="Pfam" id="PF00063">
    <property type="entry name" value="Myosin_head"/>
    <property type="match status" value="1"/>
</dbReference>
<dbReference type="InterPro" id="IPR002710">
    <property type="entry name" value="Dilute_dom"/>
</dbReference>
<dbReference type="GO" id="GO:0007015">
    <property type="term" value="P:actin filament organization"/>
    <property type="evidence" value="ECO:0007669"/>
    <property type="project" value="TreeGrafter"/>
</dbReference>
<evidence type="ECO:0000259" key="15">
    <source>
        <dbReference type="PROSITE" id="PS51456"/>
    </source>
</evidence>
<organism evidence="17 18">
    <name type="scientific">Catharus ustulatus</name>
    <name type="common">Russet-backed thrush</name>
    <name type="synonym">Hylocichla ustulatus</name>
    <dbReference type="NCBI Taxonomy" id="91951"/>
    <lineage>
        <taxon>Eukaryota</taxon>
        <taxon>Metazoa</taxon>
        <taxon>Chordata</taxon>
        <taxon>Craniata</taxon>
        <taxon>Vertebrata</taxon>
        <taxon>Euteleostomi</taxon>
        <taxon>Archelosauria</taxon>
        <taxon>Archosauria</taxon>
        <taxon>Dinosauria</taxon>
        <taxon>Saurischia</taxon>
        <taxon>Theropoda</taxon>
        <taxon>Coelurosauria</taxon>
        <taxon>Aves</taxon>
        <taxon>Neognathae</taxon>
        <taxon>Neoaves</taxon>
        <taxon>Telluraves</taxon>
        <taxon>Australaves</taxon>
        <taxon>Passeriformes</taxon>
        <taxon>Turdidae</taxon>
        <taxon>Catharus</taxon>
    </lineage>
</organism>
<reference evidence="17" key="2">
    <citation type="submission" date="2025-08" db="UniProtKB">
        <authorList>
            <consortium name="Ensembl"/>
        </authorList>
    </citation>
    <scope>IDENTIFICATION</scope>
</reference>
<feature type="domain" description="Dilute" evidence="14">
    <location>
        <begin position="1452"/>
        <end position="1729"/>
    </location>
</feature>
<dbReference type="PRINTS" id="PR00193">
    <property type="entry name" value="MYOSINHEAVY"/>
</dbReference>
<evidence type="ECO:0000256" key="6">
    <source>
        <dbReference type="ARBA" id="ARBA00022860"/>
    </source>
</evidence>
<proteinExistence type="inferred from homology"/>
<dbReference type="Proteomes" id="UP000694563">
    <property type="component" value="Chromosome Z"/>
</dbReference>
<keyword evidence="6" id="KW-0112">Calmodulin-binding</keyword>